<evidence type="ECO:0000256" key="2">
    <source>
        <dbReference type="ARBA" id="ARBA00022448"/>
    </source>
</evidence>
<proteinExistence type="inferred from homology"/>
<dbReference type="Pfam" id="PF06046">
    <property type="entry name" value="Sec6"/>
    <property type="match status" value="1"/>
</dbReference>
<organism evidence="4 5">
    <name type="scientific">Dictyostelium purpureum</name>
    <name type="common">Slime mold</name>
    <dbReference type="NCBI Taxonomy" id="5786"/>
    <lineage>
        <taxon>Eukaryota</taxon>
        <taxon>Amoebozoa</taxon>
        <taxon>Evosea</taxon>
        <taxon>Eumycetozoa</taxon>
        <taxon>Dictyostelia</taxon>
        <taxon>Dictyosteliales</taxon>
        <taxon>Dictyosteliaceae</taxon>
        <taxon>Dictyostelium</taxon>
    </lineage>
</organism>
<evidence type="ECO:0000256" key="1">
    <source>
        <dbReference type="ARBA" id="ARBA00009447"/>
    </source>
</evidence>
<dbReference type="RefSeq" id="XP_003291347.1">
    <property type="nucleotide sequence ID" value="XM_003291299.1"/>
</dbReference>
<dbReference type="GO" id="GO:0006887">
    <property type="term" value="P:exocytosis"/>
    <property type="evidence" value="ECO:0000318"/>
    <property type="project" value="GO_Central"/>
</dbReference>
<dbReference type="OrthoDB" id="190098at2759"/>
<dbReference type="FunCoup" id="F0ZV95">
    <property type="interactions" value="306"/>
</dbReference>
<dbReference type="Proteomes" id="UP000001064">
    <property type="component" value="Unassembled WGS sequence"/>
</dbReference>
<evidence type="ECO:0000313" key="5">
    <source>
        <dbReference type="Proteomes" id="UP000001064"/>
    </source>
</evidence>
<dbReference type="AlphaFoldDB" id="F0ZV95"/>
<dbReference type="GO" id="GO:0000149">
    <property type="term" value="F:SNARE binding"/>
    <property type="evidence" value="ECO:0000318"/>
    <property type="project" value="GO_Central"/>
</dbReference>
<keyword evidence="2" id="KW-0813">Transport</keyword>
<evidence type="ECO:0000313" key="4">
    <source>
        <dbReference type="EMBL" id="EGC32138.1"/>
    </source>
</evidence>
<dbReference type="InterPro" id="IPR010326">
    <property type="entry name" value="EXOC3/Sec6"/>
</dbReference>
<name>F0ZV95_DICPU</name>
<dbReference type="eggNOG" id="KOG2286">
    <property type="taxonomic scope" value="Eukaryota"/>
</dbReference>
<dbReference type="OMA" id="MNIGPKT"/>
<dbReference type="InParanoid" id="F0ZV95"/>
<gene>
    <name evidence="4" type="ORF">DICPUDRAFT_155933</name>
</gene>
<keyword evidence="5" id="KW-1185">Reference proteome</keyword>
<dbReference type="PANTHER" id="PTHR21292">
    <property type="entry name" value="EXOCYST COMPLEX COMPONENT SEC6-RELATED"/>
    <property type="match status" value="1"/>
</dbReference>
<comment type="similarity">
    <text evidence="1">Belongs to the SEC6 family.</text>
</comment>
<dbReference type="InterPro" id="IPR042532">
    <property type="entry name" value="EXOC3/Sec6_C"/>
</dbReference>
<dbReference type="STRING" id="5786.F0ZV95"/>
<accession>F0ZV95</accession>
<evidence type="ECO:0000256" key="3">
    <source>
        <dbReference type="ARBA" id="ARBA00022483"/>
    </source>
</evidence>
<dbReference type="KEGG" id="dpp:DICPUDRAFT_155933"/>
<dbReference type="GeneID" id="10507527"/>
<dbReference type="GO" id="GO:0000145">
    <property type="term" value="C:exocyst"/>
    <property type="evidence" value="ECO:0000318"/>
    <property type="project" value="GO_Central"/>
</dbReference>
<dbReference type="Gene3D" id="1.10.357.70">
    <property type="entry name" value="Exocyst complex component Sec6, C-terminal domain"/>
    <property type="match status" value="1"/>
</dbReference>
<dbReference type="VEuPathDB" id="AmoebaDB:DICPUDRAFT_155933"/>
<sequence length="743" mass="85763">METSLVPLEGLDDSSAQSEAIRKIEAHFSNIDSLASVTNHKISLIQQKKTIEAQIKNEVHSELEKSKKGLETLYKSYNRINKMDESFTDTEVLCSETANLIGYYSLIKKVNTVRVNLTNILKEVDRLLTIPEKAAEIEQLLSDDLNLLLIHKKIRELERLHQKALKQFESNFEELEAIKDMFSSVPELSLRFENKIWDLVGKSVSVAQEKPAVLVKVAQIIEREKIYEQQQREKKKSNISLVSSEGIDSNGAGGEDYDRNRSSYGDRFFEVLSLSISSRFEPMFLNSHTDLVSTLRDVNKMVEELFVVMDTVQECYPPSYDLFNYYVDQYHTKFYSLFGSFSKIVESNVTNREHLARQIPSAHILMLVEWVVKNYSRDLSRLGIQDISPPLLDALDPLIKIYKFHIKSLMRDWCDNIINNDNQNKPDVVDGQYCSLAPIQLFESVASQLDIANATKCQKLVVGVIEEVVSALLYFQVSSITLLQERNHEIKLENLIAYVNNNSKCYDHTQTIVDKVSNILDSEHMALIDFDPVLEGFLNVSKVATQAISSVIFRDLDECISKFFTQDWYQEDLMQPIINTFEDYFVNDIQKFILENYLKRLSLLCLDILIERVLTQLICGRNKFNDQFYKIMSNDCDKLLDFFKKYLRLSVVTAKVQILEDFKQMITSDIEMTPIYFRSIINFHKDINEKIVEAVLSQRTDVNKTQINQQIEQTKAVIANVLPEGSEPQGIFSRMNLRGNSWW</sequence>
<keyword evidence="3" id="KW-0268">Exocytosis</keyword>
<dbReference type="PANTHER" id="PTHR21292:SF1">
    <property type="entry name" value="EXOCYST COMPLEX COMPONENT 3"/>
    <property type="match status" value="1"/>
</dbReference>
<reference evidence="5" key="1">
    <citation type="journal article" date="2011" name="Genome Biol.">
        <title>Comparative genomics of the social amoebae Dictyostelium discoideum and Dictyostelium purpureum.</title>
        <authorList>
            <consortium name="US DOE Joint Genome Institute (JGI-PGF)"/>
            <person name="Sucgang R."/>
            <person name="Kuo A."/>
            <person name="Tian X."/>
            <person name="Salerno W."/>
            <person name="Parikh A."/>
            <person name="Feasley C.L."/>
            <person name="Dalin E."/>
            <person name="Tu H."/>
            <person name="Huang E."/>
            <person name="Barry K."/>
            <person name="Lindquist E."/>
            <person name="Shapiro H."/>
            <person name="Bruce D."/>
            <person name="Schmutz J."/>
            <person name="Salamov A."/>
            <person name="Fey P."/>
            <person name="Gaudet P."/>
            <person name="Anjard C."/>
            <person name="Babu M.M."/>
            <person name="Basu S."/>
            <person name="Bushmanova Y."/>
            <person name="van der Wel H."/>
            <person name="Katoh-Kurasawa M."/>
            <person name="Dinh C."/>
            <person name="Coutinho P.M."/>
            <person name="Saito T."/>
            <person name="Elias M."/>
            <person name="Schaap P."/>
            <person name="Kay R.R."/>
            <person name="Henrissat B."/>
            <person name="Eichinger L."/>
            <person name="Rivero F."/>
            <person name="Putnam N.H."/>
            <person name="West C.M."/>
            <person name="Loomis W.F."/>
            <person name="Chisholm R.L."/>
            <person name="Shaulsky G."/>
            <person name="Strassmann J.E."/>
            <person name="Queller D.C."/>
            <person name="Kuspa A."/>
            <person name="Grigoriev I.V."/>
        </authorList>
    </citation>
    <scope>NUCLEOTIDE SEQUENCE [LARGE SCALE GENOMIC DNA]</scope>
    <source>
        <strain evidence="5">QSDP1</strain>
    </source>
</reference>
<dbReference type="EMBL" id="GL871210">
    <property type="protein sequence ID" value="EGC32138.1"/>
    <property type="molecule type" value="Genomic_DNA"/>
</dbReference>
<dbReference type="GO" id="GO:0051601">
    <property type="term" value="P:exocyst localization"/>
    <property type="evidence" value="ECO:0000318"/>
    <property type="project" value="GO_Central"/>
</dbReference>
<dbReference type="Gene3D" id="1.10.357.50">
    <property type="match status" value="1"/>
</dbReference>
<protein>
    <submittedName>
        <fullName evidence="4">Uncharacterized protein</fullName>
    </submittedName>
</protein>